<feature type="chain" id="PRO_5039189395" description="WxL domain surface cell wall-binding" evidence="1">
    <location>
        <begin position="30"/>
        <end position="363"/>
    </location>
</feature>
<evidence type="ECO:0008006" key="4">
    <source>
        <dbReference type="Google" id="ProtNLM"/>
    </source>
</evidence>
<accession>A0A7W7BU77</accession>
<sequence length="363" mass="36599">MKISTSKKVIAAIATVGLGLGALGFSASAATAAEADVCATGWTPSGLPEAFFPYSLDTGEVIPAGTVIKYDDGVVGAPNPVDPEIPYLAAPDDAFEPRIFISPRGKENVISEWLSVYAGTFMPGTKKVLQSPASLERFDAATFGAVKVAGGEYSLGFAYTKNNGVTLVGLGAYAHVTLTPGTAAWTIDLPECKKVVEEADGSPGDIGVEAPVVAPEPPVDGKFELSIPAGAKATLSGAKLVDGKSTATGVLPTFDVIDERAVSKKGWDATASVTEFARTSGTEKIGADALTIAPKVVADGTTSTGVAAQAGFQGSATAKPFATAAAGTGVGTTKLSADLTFVAPAGSVEGTYTSKVTVTVVSK</sequence>
<gene>
    <name evidence="2" type="ORF">BKA24_002407</name>
</gene>
<organism evidence="2 3">
    <name type="scientific">Microbacterium marinum</name>
    <dbReference type="NCBI Taxonomy" id="421115"/>
    <lineage>
        <taxon>Bacteria</taxon>
        <taxon>Bacillati</taxon>
        <taxon>Actinomycetota</taxon>
        <taxon>Actinomycetes</taxon>
        <taxon>Micrococcales</taxon>
        <taxon>Microbacteriaceae</taxon>
        <taxon>Microbacterium</taxon>
    </lineage>
</organism>
<keyword evidence="3" id="KW-1185">Reference proteome</keyword>
<evidence type="ECO:0000256" key="1">
    <source>
        <dbReference type="SAM" id="SignalP"/>
    </source>
</evidence>
<proteinExistence type="predicted"/>
<evidence type="ECO:0000313" key="3">
    <source>
        <dbReference type="Proteomes" id="UP000573729"/>
    </source>
</evidence>
<dbReference type="EMBL" id="JACHMD010000001">
    <property type="protein sequence ID" value="MBB4667698.1"/>
    <property type="molecule type" value="Genomic_DNA"/>
</dbReference>
<dbReference type="RefSeq" id="WP_184218493.1">
    <property type="nucleotide sequence ID" value="NZ_JACHMD010000001.1"/>
</dbReference>
<keyword evidence="1" id="KW-0732">Signal</keyword>
<protein>
    <recommendedName>
        <fullName evidence="4">WxL domain surface cell wall-binding</fullName>
    </recommendedName>
</protein>
<dbReference type="AlphaFoldDB" id="A0A7W7BU77"/>
<reference evidence="2 3" key="1">
    <citation type="submission" date="2020-08" db="EMBL/GenBank/DDBJ databases">
        <title>Sequencing the genomes of 1000 actinobacteria strains.</title>
        <authorList>
            <person name="Klenk H.-P."/>
        </authorList>
    </citation>
    <scope>NUCLEOTIDE SEQUENCE [LARGE SCALE GENOMIC DNA]</scope>
    <source>
        <strain evidence="2 3">DSM 24947</strain>
    </source>
</reference>
<dbReference type="Proteomes" id="UP000573729">
    <property type="component" value="Unassembled WGS sequence"/>
</dbReference>
<name>A0A7W7BU77_9MICO</name>
<evidence type="ECO:0000313" key="2">
    <source>
        <dbReference type="EMBL" id="MBB4667698.1"/>
    </source>
</evidence>
<feature type="signal peptide" evidence="1">
    <location>
        <begin position="1"/>
        <end position="29"/>
    </location>
</feature>
<comment type="caution">
    <text evidence="2">The sequence shown here is derived from an EMBL/GenBank/DDBJ whole genome shotgun (WGS) entry which is preliminary data.</text>
</comment>